<feature type="transmembrane region" description="Helical" evidence="9">
    <location>
        <begin position="321"/>
        <end position="340"/>
    </location>
</feature>
<evidence type="ECO:0000313" key="11">
    <source>
        <dbReference type="EMBL" id="PRO96175.1"/>
    </source>
</evidence>
<feature type="domain" description="PTS EIIC type-3" evidence="10">
    <location>
        <begin position="7"/>
        <end position="415"/>
    </location>
</feature>
<feature type="transmembrane region" description="Helical" evidence="9">
    <location>
        <begin position="289"/>
        <end position="309"/>
    </location>
</feature>
<sequence length="447" mass="48522">MDNSRTWKDKTVDVMSKIAANRYLRAIRDGMAVIIPVTIVGSFFTIVTQLPITAWTNFIKPYAAGLAIPINFSMGFMAIYAAFAIAGRLAEDYHFDHISTGVVSVMVFLLLAVKPITTTPAAFKALGLKAAATVVPLTHFGAAGLFTAMLAGILTAEVTRLCRDHHLVITLPDGVPPAVAASFSALIPATFLIVGAWVIHVGLNFDVNAFLQWVFSPLAYFGRDNLISVIVPILLTDIVWLFGIHGAALATPIFWPLWYPNLNENLAAISKGATAATVPHFMTEQFFQWFVYVGGAGATLSLCILLTFFSKSTYGKTIGRVTIIPGIFNINEPVIFGVPIVMNPYFAIPFVLAPLSMGIITWAATVLHLVSRTVALVPWTLPGPIGALMTTAWDWRAAVLCIINIIVATFIYYPFFKIWDRKQLKAEQDAAKADAEKAAQAQAATAE</sequence>
<evidence type="ECO:0000256" key="4">
    <source>
        <dbReference type="ARBA" id="ARBA00022597"/>
    </source>
</evidence>
<dbReference type="PANTHER" id="PTHR33989:SF11">
    <property type="entry name" value="LICHENAN PERMEASE IIC COMPONENT"/>
    <property type="match status" value="1"/>
</dbReference>
<gene>
    <name evidence="11" type="ORF">C6Y08_00765</name>
    <name evidence="12" type="ORF">D6U17_13775</name>
</gene>
<comment type="caution">
    <text evidence="12">The sequence shown here is derived from an EMBL/GenBank/DDBJ whole genome shotgun (WGS) entry which is preliminary data.</text>
</comment>
<dbReference type="Pfam" id="PF02378">
    <property type="entry name" value="PTS_EIIC"/>
    <property type="match status" value="1"/>
</dbReference>
<keyword evidence="4 8" id="KW-0762">Sugar transport</keyword>
<dbReference type="Proteomes" id="UP000238378">
    <property type="component" value="Unassembled WGS sequence"/>
</dbReference>
<comment type="subcellular location">
    <subcellularLocation>
        <location evidence="1">Cell membrane</location>
        <topology evidence="1">Multi-pass membrane protein</topology>
    </subcellularLocation>
</comment>
<dbReference type="EMBL" id="PVOB01000008">
    <property type="protein sequence ID" value="PRO96175.1"/>
    <property type="molecule type" value="Genomic_DNA"/>
</dbReference>
<feature type="transmembrane region" description="Helical" evidence="9">
    <location>
        <begin position="374"/>
        <end position="391"/>
    </location>
</feature>
<evidence type="ECO:0000256" key="1">
    <source>
        <dbReference type="ARBA" id="ARBA00004651"/>
    </source>
</evidence>
<protein>
    <recommendedName>
        <fullName evidence="8">Permease IIC component</fullName>
    </recommendedName>
</protein>
<evidence type="ECO:0000256" key="7">
    <source>
        <dbReference type="ARBA" id="ARBA00023136"/>
    </source>
</evidence>
<evidence type="ECO:0000313" key="14">
    <source>
        <dbReference type="Proteomes" id="UP000281061"/>
    </source>
</evidence>
<keyword evidence="7 8" id="KW-0472">Membrane</keyword>
<evidence type="ECO:0000256" key="3">
    <source>
        <dbReference type="ARBA" id="ARBA00022475"/>
    </source>
</evidence>
<feature type="transmembrane region" description="Helical" evidence="9">
    <location>
        <begin position="62"/>
        <end position="86"/>
    </location>
</feature>
<feature type="transmembrane region" description="Helical" evidence="9">
    <location>
        <begin position="31"/>
        <end position="50"/>
    </location>
</feature>
<keyword evidence="3 8" id="KW-1003">Cell membrane</keyword>
<dbReference type="InterPro" id="IPR051088">
    <property type="entry name" value="PTS_Sugar-EIIC/EIIB"/>
</dbReference>
<feature type="transmembrane region" description="Helical" evidence="9">
    <location>
        <begin position="397"/>
        <end position="415"/>
    </location>
</feature>
<reference evidence="12 14" key="2">
    <citation type="submission" date="2018-10" db="EMBL/GenBank/DDBJ databases">
        <title>Genome sequences of five Lactobacillus pentosus strains isolated from brines of traditionally fermented spanish-style green table olives and differences between them.</title>
        <authorList>
            <person name="Jimenez Diaz R."/>
        </authorList>
    </citation>
    <scope>NUCLEOTIDE SEQUENCE [LARGE SCALE GENOMIC DNA]</scope>
    <source>
        <strain evidence="12 14">IG8</strain>
    </source>
</reference>
<dbReference type="RefSeq" id="WP_105921844.1">
    <property type="nucleotide sequence ID" value="NZ_JAHLCJ010000005.1"/>
</dbReference>
<feature type="transmembrane region" description="Helical" evidence="9">
    <location>
        <begin position="137"/>
        <end position="156"/>
    </location>
</feature>
<keyword evidence="5 9" id="KW-0812">Transmembrane</keyword>
<evidence type="ECO:0000313" key="13">
    <source>
        <dbReference type="Proteomes" id="UP000238378"/>
    </source>
</evidence>
<feature type="transmembrane region" description="Helical" evidence="9">
    <location>
        <begin position="346"/>
        <end position="367"/>
    </location>
</feature>
<organism evidence="12 14">
    <name type="scientific">Lactiplantibacillus pentosus</name>
    <name type="common">Lactobacillus pentosus</name>
    <dbReference type="NCBI Taxonomy" id="1589"/>
    <lineage>
        <taxon>Bacteria</taxon>
        <taxon>Bacillati</taxon>
        <taxon>Bacillota</taxon>
        <taxon>Bacilli</taxon>
        <taxon>Lactobacillales</taxon>
        <taxon>Lactobacillaceae</taxon>
        <taxon>Lactiplantibacillus</taxon>
    </lineage>
</organism>
<feature type="transmembrane region" description="Helical" evidence="9">
    <location>
        <begin position="229"/>
        <end position="255"/>
    </location>
</feature>
<feature type="transmembrane region" description="Helical" evidence="9">
    <location>
        <begin position="98"/>
        <end position="117"/>
    </location>
</feature>
<proteinExistence type="predicted"/>
<keyword evidence="2 8" id="KW-0813">Transport</keyword>
<keyword evidence="13" id="KW-1185">Reference proteome</keyword>
<evidence type="ECO:0000256" key="6">
    <source>
        <dbReference type="ARBA" id="ARBA00022989"/>
    </source>
</evidence>
<feature type="transmembrane region" description="Helical" evidence="9">
    <location>
        <begin position="205"/>
        <end position="222"/>
    </location>
</feature>
<accession>A0AB37BLX1</accession>
<evidence type="ECO:0000256" key="9">
    <source>
        <dbReference type="SAM" id="Phobius"/>
    </source>
</evidence>
<evidence type="ECO:0000313" key="12">
    <source>
        <dbReference type="EMBL" id="RMW52604.1"/>
    </source>
</evidence>
<reference evidence="11 13" key="1">
    <citation type="submission" date="2018-03" db="EMBL/GenBank/DDBJ databases">
        <title>Draft Genome Sequences of six Lactobacillus pentosus Strains Isolated from Brines of Traditionally Fermented Spanish-Style Green Table Olives.</title>
        <authorList>
            <person name="Calero-Delgado B."/>
            <person name="Martin-Platero A.M."/>
            <person name="Perez-Pulido A.J."/>
            <person name="Benitez-Cabello A."/>
            <person name="Casimiro-Soriguer C.S."/>
            <person name="Martinez-Bueno M."/>
            <person name="Arroyo-Lopez F.N."/>
            <person name="Rodriguez-Gomez F."/>
            <person name="Bautista-Gallego J."/>
            <person name="Garrido-Fernandez A."/>
            <person name="Jimenez-Diaz R."/>
        </authorList>
    </citation>
    <scope>NUCLEOTIDE SEQUENCE [LARGE SCALE GENOMIC DNA]</scope>
    <source>
        <strain evidence="11 13">IG2</strain>
    </source>
</reference>
<dbReference type="AlphaFoldDB" id="A0AB37BLX1"/>
<keyword evidence="6 9" id="KW-1133">Transmembrane helix</keyword>
<comment type="function">
    <text evidence="8">The phosphoenolpyruvate-dependent sugar phosphotransferase system (PTS), a major carbohydrate active -transport system, catalyzes the phosphorylation of incoming sugar substrates concomitant with their translocation across the cell membrane.</text>
</comment>
<dbReference type="EMBL" id="RDCL01000090">
    <property type="protein sequence ID" value="RMW52604.1"/>
    <property type="molecule type" value="Genomic_DNA"/>
</dbReference>
<dbReference type="InterPro" id="IPR004501">
    <property type="entry name" value="PTS_EIIC_3"/>
</dbReference>
<dbReference type="InterPro" id="IPR004796">
    <property type="entry name" value="PTS_IIC_cello"/>
</dbReference>
<dbReference type="PIRSF" id="PIRSF006351">
    <property type="entry name" value="PTS_EIIC-Cellobiose"/>
    <property type="match status" value="1"/>
</dbReference>
<dbReference type="GO" id="GO:1901264">
    <property type="term" value="P:carbohydrate derivative transport"/>
    <property type="evidence" value="ECO:0007669"/>
    <property type="project" value="TreeGrafter"/>
</dbReference>
<evidence type="ECO:0000256" key="8">
    <source>
        <dbReference type="PIRNR" id="PIRNR006351"/>
    </source>
</evidence>
<evidence type="ECO:0000256" key="2">
    <source>
        <dbReference type="ARBA" id="ARBA00022448"/>
    </source>
</evidence>
<evidence type="ECO:0000256" key="5">
    <source>
        <dbReference type="ARBA" id="ARBA00022692"/>
    </source>
</evidence>
<dbReference type="GO" id="GO:0009401">
    <property type="term" value="P:phosphoenolpyruvate-dependent sugar phosphotransferase system"/>
    <property type="evidence" value="ECO:0007669"/>
    <property type="project" value="InterPro"/>
</dbReference>
<dbReference type="NCBIfam" id="TIGR00410">
    <property type="entry name" value="lacE"/>
    <property type="match status" value="1"/>
</dbReference>
<dbReference type="PROSITE" id="PS51105">
    <property type="entry name" value="PTS_EIIC_TYPE_3"/>
    <property type="match status" value="1"/>
</dbReference>
<dbReference type="GO" id="GO:0008982">
    <property type="term" value="F:protein-N(PI)-phosphohistidine-sugar phosphotransferase activity"/>
    <property type="evidence" value="ECO:0007669"/>
    <property type="project" value="UniProtKB-UniRule"/>
</dbReference>
<evidence type="ECO:0000259" key="10">
    <source>
        <dbReference type="PROSITE" id="PS51105"/>
    </source>
</evidence>
<dbReference type="InterPro" id="IPR003352">
    <property type="entry name" value="PTS_EIIC"/>
</dbReference>
<dbReference type="Proteomes" id="UP000281061">
    <property type="component" value="Unassembled WGS sequence"/>
</dbReference>
<dbReference type="GO" id="GO:0005886">
    <property type="term" value="C:plasma membrane"/>
    <property type="evidence" value="ECO:0007669"/>
    <property type="project" value="UniProtKB-SubCell"/>
</dbReference>
<dbReference type="PANTHER" id="PTHR33989">
    <property type="match status" value="1"/>
</dbReference>
<feature type="transmembrane region" description="Helical" evidence="9">
    <location>
        <begin position="177"/>
        <end position="199"/>
    </location>
</feature>
<name>A0AB37BLX1_LACPE</name>